<name>A0A1S1NKA9_9MYCO</name>
<organism evidence="3 4">
    <name type="scientific">Mycobacterium talmoniae</name>
    <dbReference type="NCBI Taxonomy" id="1858794"/>
    <lineage>
        <taxon>Bacteria</taxon>
        <taxon>Bacillati</taxon>
        <taxon>Actinomycetota</taxon>
        <taxon>Actinomycetes</taxon>
        <taxon>Mycobacteriales</taxon>
        <taxon>Mycobacteriaceae</taxon>
        <taxon>Mycobacterium</taxon>
    </lineage>
</organism>
<dbReference type="InterPro" id="IPR019079">
    <property type="entry name" value="Capsule_synth_CapA"/>
</dbReference>
<dbReference type="SMART" id="SM00854">
    <property type="entry name" value="PGA_cap"/>
    <property type="match status" value="1"/>
</dbReference>
<dbReference type="CDD" id="cd07381">
    <property type="entry name" value="MPP_CapA"/>
    <property type="match status" value="1"/>
</dbReference>
<accession>A0A1S1NKA9</accession>
<dbReference type="RefSeq" id="WP_071020154.1">
    <property type="nucleotide sequence ID" value="NZ_MLQM01000003.1"/>
</dbReference>
<dbReference type="EMBL" id="MLQM01000003">
    <property type="protein sequence ID" value="OHV06669.1"/>
    <property type="molecule type" value="Genomic_DNA"/>
</dbReference>
<evidence type="ECO:0000313" key="3">
    <source>
        <dbReference type="EMBL" id="OHV06669.1"/>
    </source>
</evidence>
<dbReference type="PANTHER" id="PTHR33393">
    <property type="entry name" value="POLYGLUTAMINE SYNTHESIS ACCESSORY PROTEIN RV0574C-RELATED"/>
    <property type="match status" value="1"/>
</dbReference>
<dbReference type="SUPFAM" id="SSF56300">
    <property type="entry name" value="Metallo-dependent phosphatases"/>
    <property type="match status" value="1"/>
</dbReference>
<dbReference type="InterPro" id="IPR052169">
    <property type="entry name" value="CW_Biosynth-Accessory"/>
</dbReference>
<dbReference type="AlphaFoldDB" id="A0A1S1NKA9"/>
<dbReference type="Pfam" id="PF09587">
    <property type="entry name" value="PGA_cap"/>
    <property type="match status" value="1"/>
</dbReference>
<evidence type="ECO:0000259" key="2">
    <source>
        <dbReference type="SMART" id="SM00854"/>
    </source>
</evidence>
<evidence type="ECO:0000256" key="1">
    <source>
        <dbReference type="ARBA" id="ARBA00005662"/>
    </source>
</evidence>
<comment type="similarity">
    <text evidence="1">Belongs to the CapA family.</text>
</comment>
<dbReference type="Proteomes" id="UP000179734">
    <property type="component" value="Unassembled WGS sequence"/>
</dbReference>
<proteinExistence type="inferred from homology"/>
<feature type="domain" description="Capsule synthesis protein CapA" evidence="2">
    <location>
        <begin position="10"/>
        <end position="291"/>
    </location>
</feature>
<dbReference type="PANTHER" id="PTHR33393:SF11">
    <property type="entry name" value="POLYGLUTAMINE SYNTHESIS ACCESSORY PROTEIN RV0574C-RELATED"/>
    <property type="match status" value="1"/>
</dbReference>
<sequence>MATKSDTELVLFLCGDVMTGRGVDQILPHPGDPRLREPVVSDARTYVKLARDANGPIPWPTDFAWPWGEALPTIDEAAPDVRLINLETSITARGAFAPHKHVHYRMHPDNIACLAAIRPDACALANNHVLDFGPAGLADTLTALNAVGIRGVGAGLTAEQAEWPATVPRPDGGQVVITARGLQSSGIPRGWAATEHGPGVALVKDLSDRHAAEVAHRVLAVKRPGDTVIVSLHWGSNWGYEIDAAQVRFAHRLIDAGVDLVHGHSSHHPRPIEVYRGRLILYGCGDTVDDYEGIEGFDTFRPGLRLLYFATVDRDSGNLITLRMTPMRARRMRLERVGGDDVAWLRSTLDHVSQPFGTRIQDSSDGNLTVNAQ</sequence>
<protein>
    <recommendedName>
        <fullName evidence="2">Capsule synthesis protein CapA domain-containing protein</fullName>
    </recommendedName>
</protein>
<evidence type="ECO:0000313" key="4">
    <source>
        <dbReference type="Proteomes" id="UP000179734"/>
    </source>
</evidence>
<dbReference type="InterPro" id="IPR029052">
    <property type="entry name" value="Metallo-depent_PP-like"/>
</dbReference>
<dbReference type="Gene3D" id="3.60.21.10">
    <property type="match status" value="1"/>
</dbReference>
<reference evidence="3 4" key="1">
    <citation type="submission" date="2016-10" db="EMBL/GenBank/DDBJ databases">
        <title>Genome sequence of Mycobacterium talmonii.</title>
        <authorList>
            <person name="Greninger A.L."/>
            <person name="Elliott B."/>
            <person name="Vasireddy S."/>
            <person name="Vasireddy R."/>
        </authorList>
    </citation>
    <scope>NUCLEOTIDE SEQUENCE [LARGE SCALE GENOMIC DNA]</scope>
    <source>
        <strain evidence="4">NE-TNMC-100812</strain>
    </source>
</reference>
<gene>
    <name evidence="3" type="ORF">BKN37_01485</name>
</gene>
<comment type="caution">
    <text evidence="3">The sequence shown here is derived from an EMBL/GenBank/DDBJ whole genome shotgun (WGS) entry which is preliminary data.</text>
</comment>
<keyword evidence="4" id="KW-1185">Reference proteome</keyword>